<dbReference type="InterPro" id="IPR002201">
    <property type="entry name" value="Glyco_trans_9"/>
</dbReference>
<dbReference type="Gene3D" id="3.40.50.2000">
    <property type="entry name" value="Glycogen Phosphorylase B"/>
    <property type="match status" value="2"/>
</dbReference>
<evidence type="ECO:0000256" key="1">
    <source>
        <dbReference type="ARBA" id="ARBA00022676"/>
    </source>
</evidence>
<dbReference type="GO" id="GO:0005829">
    <property type="term" value="C:cytosol"/>
    <property type="evidence" value="ECO:0007669"/>
    <property type="project" value="TreeGrafter"/>
</dbReference>
<comment type="caution">
    <text evidence="3">The sequence shown here is derived from an EMBL/GenBank/DDBJ whole genome shotgun (WGS) entry which is preliminary data.</text>
</comment>
<dbReference type="SUPFAM" id="SSF53756">
    <property type="entry name" value="UDP-Glycosyltransferase/glycogen phosphorylase"/>
    <property type="match status" value="1"/>
</dbReference>
<proteinExistence type="predicted"/>
<sequence>MLVTRLRWLGDVVMSTPILEALRAALPAASIEYLTYTSFAPALLRHPAVDRIHTVTPKPGLRETAAKLRELRRAKFDWCFDTLGNPRSAILVALSGARRTAAPDRGPRSRLYDHRIRHESDERSAVRHQLDVLKPLLGRVEERQPSLHVEPWEIEGSYAGQGLDPEEPLVLVHPGATWPERAWPIERWAPLIDKIGELHPHATVRVITQPGWEAAARQVEGEAADDARALPALDLRTLIALLAGADLYVGNDSGILHCAVALRTPTVGIFGPTEDDVWFPYERWGPYRVVRRETSGRTDARVEEVAVAVAEVMKSKGI</sequence>
<dbReference type="Proteomes" id="UP000702544">
    <property type="component" value="Unassembled WGS sequence"/>
</dbReference>
<name>A0AAE4ZC70_9BACT</name>
<dbReference type="GO" id="GO:0008713">
    <property type="term" value="F:ADP-heptose-lipopolysaccharide heptosyltransferase activity"/>
    <property type="evidence" value="ECO:0007669"/>
    <property type="project" value="TreeGrafter"/>
</dbReference>
<keyword evidence="1" id="KW-0328">Glycosyltransferase</keyword>
<dbReference type="GO" id="GO:0009244">
    <property type="term" value="P:lipopolysaccharide core region biosynthetic process"/>
    <property type="evidence" value="ECO:0007669"/>
    <property type="project" value="TreeGrafter"/>
</dbReference>
<protein>
    <submittedName>
        <fullName evidence="3">Glycosyltransferase family 9 protein</fullName>
    </submittedName>
</protein>
<organism evidence="3 4">
    <name type="scientific">Candidatus Kutchimonas denitrificans</name>
    <dbReference type="NCBI Taxonomy" id="3056748"/>
    <lineage>
        <taxon>Bacteria</taxon>
        <taxon>Pseudomonadati</taxon>
        <taxon>Gemmatimonadota</taxon>
        <taxon>Gemmatimonadia</taxon>
        <taxon>Candidatus Palauibacterales</taxon>
        <taxon>Candidatus Palauibacteraceae</taxon>
        <taxon>Candidatus Kutchimonas</taxon>
    </lineage>
</organism>
<dbReference type="Pfam" id="PF01075">
    <property type="entry name" value="Glyco_transf_9"/>
    <property type="match status" value="1"/>
</dbReference>
<evidence type="ECO:0000313" key="4">
    <source>
        <dbReference type="Proteomes" id="UP000702544"/>
    </source>
</evidence>
<dbReference type="EMBL" id="JAACAK010000091">
    <property type="protein sequence ID" value="NIR75731.1"/>
    <property type="molecule type" value="Genomic_DNA"/>
</dbReference>
<dbReference type="CDD" id="cd03789">
    <property type="entry name" value="GT9_LPS_heptosyltransferase"/>
    <property type="match status" value="1"/>
</dbReference>
<accession>A0AAE4ZC70</accession>
<dbReference type="AlphaFoldDB" id="A0AAE4ZC70"/>
<dbReference type="PANTHER" id="PTHR30160:SF1">
    <property type="entry name" value="LIPOPOLYSACCHARIDE 1,2-N-ACETYLGLUCOSAMINETRANSFERASE-RELATED"/>
    <property type="match status" value="1"/>
</dbReference>
<dbReference type="InterPro" id="IPR051199">
    <property type="entry name" value="LPS_LOS_Heptosyltrfase"/>
</dbReference>
<evidence type="ECO:0000256" key="2">
    <source>
        <dbReference type="ARBA" id="ARBA00022679"/>
    </source>
</evidence>
<reference evidence="3 4" key="1">
    <citation type="submission" date="2020-01" db="EMBL/GenBank/DDBJ databases">
        <title>Genomes assembled from Gulf of Kutch pelagic sediment metagenomes.</title>
        <authorList>
            <person name="Chandrashekar M."/>
            <person name="Mahajan M.S."/>
            <person name="Dave K.J."/>
            <person name="Vatsa P."/>
            <person name="Nathani N.M."/>
        </authorList>
    </citation>
    <scope>NUCLEOTIDE SEQUENCE [LARGE SCALE GENOMIC DNA]</scope>
    <source>
        <strain evidence="3">KS3-K002</strain>
    </source>
</reference>
<keyword evidence="2" id="KW-0808">Transferase</keyword>
<dbReference type="PANTHER" id="PTHR30160">
    <property type="entry name" value="TETRAACYLDISACCHARIDE 4'-KINASE-RELATED"/>
    <property type="match status" value="1"/>
</dbReference>
<gene>
    <name evidence="3" type="ORF">GWO12_11580</name>
</gene>
<evidence type="ECO:0000313" key="3">
    <source>
        <dbReference type="EMBL" id="NIR75731.1"/>
    </source>
</evidence>